<evidence type="ECO:0000313" key="8">
    <source>
        <dbReference type="EnsemblPlants" id="Pp3c2_28270V3.1"/>
    </source>
</evidence>
<evidence type="ECO:0000313" key="7">
    <source>
        <dbReference type="EMBL" id="PNR60520.1"/>
    </source>
</evidence>
<keyword evidence="3 6" id="KW-0812">Transmembrane</keyword>
<evidence type="ECO:0000256" key="4">
    <source>
        <dbReference type="ARBA" id="ARBA00022989"/>
    </source>
</evidence>
<proteinExistence type="inferred from homology"/>
<dbReference type="GO" id="GO:0032511">
    <property type="term" value="P:late endosome to vacuole transport via multivesicular body sorting pathway"/>
    <property type="evidence" value="ECO:0000318"/>
    <property type="project" value="GO_Central"/>
</dbReference>
<evidence type="ECO:0000256" key="6">
    <source>
        <dbReference type="SAM" id="Phobius"/>
    </source>
</evidence>
<feature type="transmembrane region" description="Helical" evidence="6">
    <location>
        <begin position="79"/>
        <end position="100"/>
    </location>
</feature>
<reference evidence="8" key="3">
    <citation type="submission" date="2020-12" db="UniProtKB">
        <authorList>
            <consortium name="EnsemblPlants"/>
        </authorList>
    </citation>
    <scope>IDENTIFICATION</scope>
</reference>
<dbReference type="EMBL" id="ABEU02000002">
    <property type="protein sequence ID" value="PNR60520.1"/>
    <property type="molecule type" value="Genomic_DNA"/>
</dbReference>
<gene>
    <name evidence="8" type="primary">LOC112277454</name>
    <name evidence="7" type="ORF">PHYPA_003313</name>
</gene>
<accession>A0A2K1L3B2</accession>
<dbReference type="EnsemblPlants" id="Pp3c2_28270V3.1">
    <property type="protein sequence ID" value="Pp3c2_28270V3.1"/>
    <property type="gene ID" value="Pp3c2_28270"/>
</dbReference>
<dbReference type="AlphaFoldDB" id="A0A2K1L3B2"/>
<evidence type="ECO:0000256" key="3">
    <source>
        <dbReference type="ARBA" id="ARBA00022692"/>
    </source>
</evidence>
<keyword evidence="5 6" id="KW-0472">Membrane</keyword>
<feature type="transmembrane region" description="Helical" evidence="6">
    <location>
        <begin position="39"/>
        <end position="58"/>
    </location>
</feature>
<dbReference type="OMA" id="VHITFVD"/>
<dbReference type="Gramene" id="Pp3c2_28270V3.1">
    <property type="protein sequence ID" value="Pp3c2_28270V3.1"/>
    <property type="gene ID" value="Pp3c2_28270"/>
</dbReference>
<evidence type="ECO:0000256" key="1">
    <source>
        <dbReference type="ARBA" id="ARBA00004141"/>
    </source>
</evidence>
<comment type="subcellular location">
    <subcellularLocation>
        <location evidence="1">Membrane</location>
        <topology evidence="1">Multi-pass membrane protein</topology>
    </subcellularLocation>
</comment>
<keyword evidence="4 6" id="KW-1133">Transmembrane helix</keyword>
<feature type="transmembrane region" description="Helical" evidence="6">
    <location>
        <begin position="112"/>
        <end position="132"/>
    </location>
</feature>
<evidence type="ECO:0008006" key="10">
    <source>
        <dbReference type="Google" id="ProtNLM"/>
    </source>
</evidence>
<evidence type="ECO:0000256" key="5">
    <source>
        <dbReference type="ARBA" id="ARBA00023136"/>
    </source>
</evidence>
<reference evidence="7 9" key="2">
    <citation type="journal article" date="2018" name="Plant J.">
        <title>The Physcomitrella patens chromosome-scale assembly reveals moss genome structure and evolution.</title>
        <authorList>
            <person name="Lang D."/>
            <person name="Ullrich K.K."/>
            <person name="Murat F."/>
            <person name="Fuchs J."/>
            <person name="Jenkins J."/>
            <person name="Haas F.B."/>
            <person name="Piednoel M."/>
            <person name="Gundlach H."/>
            <person name="Van Bel M."/>
            <person name="Meyberg R."/>
            <person name="Vives C."/>
            <person name="Morata J."/>
            <person name="Symeonidi A."/>
            <person name="Hiss M."/>
            <person name="Muchero W."/>
            <person name="Kamisugi Y."/>
            <person name="Saleh O."/>
            <person name="Blanc G."/>
            <person name="Decker E.L."/>
            <person name="van Gessel N."/>
            <person name="Grimwood J."/>
            <person name="Hayes R.D."/>
            <person name="Graham S.W."/>
            <person name="Gunter L.E."/>
            <person name="McDaniel S.F."/>
            <person name="Hoernstein S.N.W."/>
            <person name="Larsson A."/>
            <person name="Li F.W."/>
            <person name="Perroud P.F."/>
            <person name="Phillips J."/>
            <person name="Ranjan P."/>
            <person name="Rokshar D.S."/>
            <person name="Rothfels C.J."/>
            <person name="Schneider L."/>
            <person name="Shu S."/>
            <person name="Stevenson D.W."/>
            <person name="Thummler F."/>
            <person name="Tillich M."/>
            <person name="Villarreal Aguilar J.C."/>
            <person name="Widiez T."/>
            <person name="Wong G.K."/>
            <person name="Wymore A."/>
            <person name="Zhang Y."/>
            <person name="Zimmer A.D."/>
            <person name="Quatrano R.S."/>
            <person name="Mayer K.F.X."/>
            <person name="Goodstein D."/>
            <person name="Casacuberta J.M."/>
            <person name="Vandepoele K."/>
            <person name="Reski R."/>
            <person name="Cuming A.C."/>
            <person name="Tuskan G.A."/>
            <person name="Maumus F."/>
            <person name="Salse J."/>
            <person name="Schmutz J."/>
            <person name="Rensing S.A."/>
        </authorList>
    </citation>
    <scope>NUCLEOTIDE SEQUENCE [LARGE SCALE GENOMIC DNA]</scope>
    <source>
        <strain evidence="8 9">cv. Gransden 2004</strain>
    </source>
</reference>
<dbReference type="GO" id="GO:0016020">
    <property type="term" value="C:membrane"/>
    <property type="evidence" value="ECO:0007669"/>
    <property type="project" value="UniProtKB-SubCell"/>
</dbReference>
<organism evidence="7">
    <name type="scientific">Physcomitrium patens</name>
    <name type="common">Spreading-leaved earth moss</name>
    <name type="synonym">Physcomitrella patens</name>
    <dbReference type="NCBI Taxonomy" id="3218"/>
    <lineage>
        <taxon>Eukaryota</taxon>
        <taxon>Viridiplantae</taxon>
        <taxon>Streptophyta</taxon>
        <taxon>Embryophyta</taxon>
        <taxon>Bryophyta</taxon>
        <taxon>Bryophytina</taxon>
        <taxon>Bryopsida</taxon>
        <taxon>Funariidae</taxon>
        <taxon>Funariales</taxon>
        <taxon>Funariaceae</taxon>
        <taxon>Physcomitrium</taxon>
    </lineage>
</organism>
<evidence type="ECO:0000313" key="9">
    <source>
        <dbReference type="Proteomes" id="UP000006727"/>
    </source>
</evidence>
<dbReference type="Proteomes" id="UP000006727">
    <property type="component" value="Chromosome 2"/>
</dbReference>
<dbReference type="STRING" id="3218.A0A2K1L3B2"/>
<reference evidence="7 9" key="1">
    <citation type="journal article" date="2008" name="Science">
        <title>The Physcomitrella genome reveals evolutionary insights into the conquest of land by plants.</title>
        <authorList>
            <person name="Rensing S."/>
            <person name="Lang D."/>
            <person name="Zimmer A."/>
            <person name="Terry A."/>
            <person name="Salamov A."/>
            <person name="Shapiro H."/>
            <person name="Nishiyama T."/>
            <person name="Perroud P.-F."/>
            <person name="Lindquist E."/>
            <person name="Kamisugi Y."/>
            <person name="Tanahashi T."/>
            <person name="Sakakibara K."/>
            <person name="Fujita T."/>
            <person name="Oishi K."/>
            <person name="Shin-I T."/>
            <person name="Kuroki Y."/>
            <person name="Toyoda A."/>
            <person name="Suzuki Y."/>
            <person name="Hashimoto A."/>
            <person name="Yamaguchi K."/>
            <person name="Sugano A."/>
            <person name="Kohara Y."/>
            <person name="Fujiyama A."/>
            <person name="Anterola A."/>
            <person name="Aoki S."/>
            <person name="Ashton N."/>
            <person name="Barbazuk W.B."/>
            <person name="Barker E."/>
            <person name="Bennetzen J."/>
            <person name="Bezanilla M."/>
            <person name="Blankenship R."/>
            <person name="Cho S.H."/>
            <person name="Dutcher S."/>
            <person name="Estelle M."/>
            <person name="Fawcett J.A."/>
            <person name="Gundlach H."/>
            <person name="Hanada K."/>
            <person name="Heyl A."/>
            <person name="Hicks K.A."/>
            <person name="Hugh J."/>
            <person name="Lohr M."/>
            <person name="Mayer K."/>
            <person name="Melkozernov A."/>
            <person name="Murata T."/>
            <person name="Nelson D."/>
            <person name="Pils B."/>
            <person name="Prigge M."/>
            <person name="Reiss B."/>
            <person name="Renner T."/>
            <person name="Rombauts S."/>
            <person name="Rushton P."/>
            <person name="Sanderfoot A."/>
            <person name="Schween G."/>
            <person name="Shiu S.-H."/>
            <person name="Stueber K."/>
            <person name="Theodoulou F.L."/>
            <person name="Tu H."/>
            <person name="Van de Peer Y."/>
            <person name="Verrier P.J."/>
            <person name="Waters E."/>
            <person name="Wood A."/>
            <person name="Yang L."/>
            <person name="Cove D."/>
            <person name="Cuming A."/>
            <person name="Hasebe M."/>
            <person name="Lucas S."/>
            <person name="Mishler D.B."/>
            <person name="Reski R."/>
            <person name="Grigoriev I."/>
            <person name="Quatrano R.S."/>
            <person name="Boore J.L."/>
        </authorList>
    </citation>
    <scope>NUCLEOTIDE SEQUENCE [LARGE SCALE GENOMIC DNA]</scope>
    <source>
        <strain evidence="8 9">cv. Gransden 2004</strain>
    </source>
</reference>
<dbReference type="PANTHER" id="PTHR13180">
    <property type="entry name" value="SMALL MEMBRANE PROTEIN-RELATED"/>
    <property type="match status" value="1"/>
</dbReference>
<dbReference type="EnsemblPlants" id="Pp3c2_28270V3.2">
    <property type="protein sequence ID" value="Pp3c2_28270V3.2"/>
    <property type="gene ID" value="Pp3c2_28270"/>
</dbReference>
<dbReference type="InterPro" id="IPR007919">
    <property type="entry name" value="UPF0220"/>
</dbReference>
<keyword evidence="9" id="KW-1185">Reference proteome</keyword>
<dbReference type="RefSeq" id="XP_024365577.1">
    <property type="nucleotide sequence ID" value="XM_024509809.2"/>
</dbReference>
<protein>
    <recommendedName>
        <fullName evidence="10">Transmembrane protein 50A</fullName>
    </recommendedName>
</protein>
<dbReference type="Pfam" id="PF05255">
    <property type="entry name" value="UPF0220"/>
    <property type="match status" value="1"/>
</dbReference>
<feature type="transmembrane region" description="Helical" evidence="6">
    <location>
        <begin position="7"/>
        <end position="27"/>
    </location>
</feature>
<name>A0A2K1L3B2_PHYPA</name>
<sequence>MGLQELWNTLGPGLAGAVFGGGWWFWVDAVVCSDIKVPFLHYLPGIFATIAALMVNGVRRDELTDYSPFDDNDGCRSRTWLFLAYVIAFTSLAGSVGMLVQDALLPTTPSTWTGIAGVLQCFFVLSSGLMYWTSRASSDY</sequence>
<evidence type="ECO:0000256" key="2">
    <source>
        <dbReference type="ARBA" id="ARBA00005335"/>
    </source>
</evidence>
<dbReference type="OrthoDB" id="268928at2759"/>
<comment type="similarity">
    <text evidence="2">Belongs to the UPF0220 family.</text>
</comment>
<dbReference type="PaxDb" id="3218-PP1S22_242V6.1"/>
<dbReference type="GeneID" id="112277454"/>
<dbReference type="Gramene" id="Pp3c2_28270V3.2">
    <property type="protein sequence ID" value="Pp3c2_28270V3.2"/>
    <property type="gene ID" value="Pp3c2_28270"/>
</dbReference>